<protein>
    <submittedName>
        <fullName evidence="1">Uncharacterized protein</fullName>
    </submittedName>
</protein>
<dbReference type="RefSeq" id="WP_093687428.1">
    <property type="nucleotide sequence ID" value="NZ_FNBU01000002.1"/>
</dbReference>
<accession>A0A1G7I252</accession>
<gene>
    <name evidence="1" type="ORF">SAMN05660235_00301</name>
</gene>
<dbReference type="EMBL" id="FNBU01000002">
    <property type="protein sequence ID" value="SDF06811.1"/>
    <property type="molecule type" value="Genomic_DNA"/>
</dbReference>
<keyword evidence="2" id="KW-1185">Reference proteome</keyword>
<dbReference type="AlphaFoldDB" id="A0A1G7I252"/>
<dbReference type="STRING" id="1123285.SAMN05660235_00301"/>
<organism evidence="1 2">
    <name type="scientific">Sporolituus thermophilus DSM 23256</name>
    <dbReference type="NCBI Taxonomy" id="1123285"/>
    <lineage>
        <taxon>Bacteria</taxon>
        <taxon>Bacillati</taxon>
        <taxon>Bacillota</taxon>
        <taxon>Negativicutes</taxon>
        <taxon>Selenomonadales</taxon>
        <taxon>Sporomusaceae</taxon>
        <taxon>Sporolituus</taxon>
    </lineage>
</organism>
<evidence type="ECO:0000313" key="2">
    <source>
        <dbReference type="Proteomes" id="UP000243333"/>
    </source>
</evidence>
<evidence type="ECO:0000313" key="1">
    <source>
        <dbReference type="EMBL" id="SDF06811.1"/>
    </source>
</evidence>
<reference evidence="2" key="1">
    <citation type="submission" date="2016-10" db="EMBL/GenBank/DDBJ databases">
        <authorList>
            <person name="Varghese N."/>
            <person name="Submissions S."/>
        </authorList>
    </citation>
    <scope>NUCLEOTIDE SEQUENCE [LARGE SCALE GENOMIC DNA]</scope>
    <source>
        <strain evidence="2">DSM 23256</strain>
    </source>
</reference>
<sequence length="66" mass="7508">MSAIELILLLMVAGLAAHVVILQRHYEERLSDQAMVLNCLFDLLRGKALRPEQLEDVRNKIFSSSQ</sequence>
<proteinExistence type="predicted"/>
<name>A0A1G7I252_9FIRM</name>
<dbReference type="OrthoDB" id="9854992at2"/>
<dbReference type="Proteomes" id="UP000243333">
    <property type="component" value="Unassembled WGS sequence"/>
</dbReference>